<dbReference type="PROSITE" id="PS00973">
    <property type="entry name" value="USP_2"/>
    <property type="match status" value="1"/>
</dbReference>
<dbReference type="EMBL" id="KB199905">
    <property type="protein sequence ID" value="ESP03988.1"/>
    <property type="molecule type" value="Genomic_DNA"/>
</dbReference>
<dbReference type="InterPro" id="IPR028889">
    <property type="entry name" value="USP"/>
</dbReference>
<dbReference type="OMA" id="TIACEAF"/>
<dbReference type="CTD" id="20237039"/>
<reference evidence="4 5" key="1">
    <citation type="journal article" date="2013" name="Nature">
        <title>Insights into bilaterian evolution from three spiralian genomes.</title>
        <authorList>
            <person name="Simakov O."/>
            <person name="Marletaz F."/>
            <person name="Cho S.J."/>
            <person name="Edsinger-Gonzales E."/>
            <person name="Havlak P."/>
            <person name="Hellsten U."/>
            <person name="Kuo D.H."/>
            <person name="Larsson T."/>
            <person name="Lv J."/>
            <person name="Arendt D."/>
            <person name="Savage R."/>
            <person name="Osoegawa K."/>
            <person name="de Jong P."/>
            <person name="Grimwood J."/>
            <person name="Chapman J.A."/>
            <person name="Shapiro H."/>
            <person name="Aerts A."/>
            <person name="Otillar R.P."/>
            <person name="Terry A.Y."/>
            <person name="Boore J.L."/>
            <person name="Grigoriev I.V."/>
            <person name="Lindberg D.R."/>
            <person name="Seaver E.C."/>
            <person name="Weisblat D.A."/>
            <person name="Putnam N.H."/>
            <person name="Rokhsar D.S."/>
        </authorList>
    </citation>
    <scope>NUCLEOTIDE SEQUENCE [LARGE SCALE GENOMIC DNA]</scope>
</reference>
<dbReference type="GO" id="GO:0006508">
    <property type="term" value="P:proteolysis"/>
    <property type="evidence" value="ECO:0007669"/>
    <property type="project" value="UniProtKB-KW"/>
</dbReference>
<dbReference type="CDD" id="cd02659">
    <property type="entry name" value="peptidase_C19C"/>
    <property type="match status" value="1"/>
</dbReference>
<dbReference type="Gene3D" id="3.90.70.10">
    <property type="entry name" value="Cysteine proteinases"/>
    <property type="match status" value="1"/>
</dbReference>
<dbReference type="Proteomes" id="UP000030746">
    <property type="component" value="Unassembled WGS sequence"/>
</dbReference>
<feature type="region of interest" description="Disordered" evidence="2">
    <location>
        <begin position="416"/>
        <end position="478"/>
    </location>
</feature>
<dbReference type="InterPro" id="IPR038765">
    <property type="entry name" value="Papain-like_cys_pep_sf"/>
</dbReference>
<keyword evidence="1" id="KW-0788">Thiol protease</keyword>
<feature type="compositionally biased region" description="Acidic residues" evidence="2">
    <location>
        <begin position="436"/>
        <end position="446"/>
    </location>
</feature>
<dbReference type="KEGG" id="lgi:LOTGIDRAFT_156592"/>
<dbReference type="GO" id="GO:0005829">
    <property type="term" value="C:cytosol"/>
    <property type="evidence" value="ECO:0007669"/>
    <property type="project" value="TreeGrafter"/>
</dbReference>
<dbReference type="InterPro" id="IPR001394">
    <property type="entry name" value="Peptidase_C19_UCH"/>
</dbReference>
<feature type="compositionally biased region" description="Basic and acidic residues" evidence="2">
    <location>
        <begin position="416"/>
        <end position="427"/>
    </location>
</feature>
<dbReference type="AlphaFoldDB" id="V4B132"/>
<dbReference type="RefSeq" id="XP_009045470.1">
    <property type="nucleotide sequence ID" value="XM_009047222.1"/>
</dbReference>
<dbReference type="PANTHER" id="PTHR24006">
    <property type="entry name" value="UBIQUITIN CARBOXYL-TERMINAL HYDROLASE"/>
    <property type="match status" value="1"/>
</dbReference>
<comment type="similarity">
    <text evidence="1">Belongs to the peptidase C19 family.</text>
</comment>
<comment type="catalytic activity">
    <reaction evidence="1">
        <text>Thiol-dependent hydrolysis of ester, thioester, amide, peptide and isopeptide bonds formed by the C-terminal Gly of ubiquitin (a 76-residue protein attached to proteins as an intracellular targeting signal).</text>
        <dbReference type="EC" id="3.4.19.12"/>
    </reaction>
</comment>
<feature type="compositionally biased region" description="Low complexity" evidence="2">
    <location>
        <begin position="447"/>
        <end position="471"/>
    </location>
</feature>
<dbReference type="GO" id="GO:0016579">
    <property type="term" value="P:protein deubiquitination"/>
    <property type="evidence" value="ECO:0007669"/>
    <property type="project" value="InterPro"/>
</dbReference>
<dbReference type="GO" id="GO:0005634">
    <property type="term" value="C:nucleus"/>
    <property type="evidence" value="ECO:0007669"/>
    <property type="project" value="TreeGrafter"/>
</dbReference>
<keyword evidence="1" id="KW-0378">Hydrolase</keyword>
<feature type="non-terminal residue" evidence="4">
    <location>
        <position position="611"/>
    </location>
</feature>
<dbReference type="Pfam" id="PF25985">
    <property type="entry name" value="Ubiquitin_USP47_N"/>
    <property type="match status" value="1"/>
</dbReference>
<dbReference type="HOGENOM" id="CLU_447310_0_0_1"/>
<proteinExistence type="inferred from homology"/>
<keyword evidence="5" id="KW-1185">Reference proteome</keyword>
<dbReference type="PROSITE" id="PS50235">
    <property type="entry name" value="USP_3"/>
    <property type="match status" value="1"/>
</dbReference>
<keyword evidence="1" id="KW-0833">Ubl conjugation pathway</keyword>
<accession>V4B132</accession>
<dbReference type="OrthoDB" id="289038at2759"/>
<dbReference type="Pfam" id="PF00443">
    <property type="entry name" value="UCH"/>
    <property type="match status" value="1"/>
</dbReference>
<feature type="compositionally biased region" description="Basic and acidic residues" evidence="2">
    <location>
        <begin position="587"/>
        <end position="611"/>
    </location>
</feature>
<evidence type="ECO:0000259" key="3">
    <source>
        <dbReference type="PROSITE" id="PS50235"/>
    </source>
</evidence>
<gene>
    <name evidence="4" type="ORF">LOTGIDRAFT_156592</name>
</gene>
<evidence type="ECO:0000256" key="2">
    <source>
        <dbReference type="SAM" id="MobiDB-lite"/>
    </source>
</evidence>
<organism evidence="4 5">
    <name type="scientific">Lottia gigantea</name>
    <name type="common">Giant owl limpet</name>
    <dbReference type="NCBI Taxonomy" id="225164"/>
    <lineage>
        <taxon>Eukaryota</taxon>
        <taxon>Metazoa</taxon>
        <taxon>Spiralia</taxon>
        <taxon>Lophotrochozoa</taxon>
        <taxon>Mollusca</taxon>
        <taxon>Gastropoda</taxon>
        <taxon>Patellogastropoda</taxon>
        <taxon>Lottioidea</taxon>
        <taxon>Lottiidae</taxon>
        <taxon>Lottia</taxon>
    </lineage>
</organism>
<feature type="region of interest" description="Disordered" evidence="2">
    <location>
        <begin position="575"/>
        <end position="611"/>
    </location>
</feature>
<dbReference type="EC" id="3.4.19.12" evidence="1"/>
<dbReference type="GeneID" id="20237039"/>
<evidence type="ECO:0000256" key="1">
    <source>
        <dbReference type="RuleBase" id="RU366025"/>
    </source>
</evidence>
<feature type="region of interest" description="Disordered" evidence="2">
    <location>
        <begin position="114"/>
        <end position="136"/>
    </location>
</feature>
<dbReference type="GO" id="GO:0004843">
    <property type="term" value="F:cysteine-type deubiquitinase activity"/>
    <property type="evidence" value="ECO:0007669"/>
    <property type="project" value="UniProtKB-UniRule"/>
</dbReference>
<dbReference type="InterPro" id="IPR050164">
    <property type="entry name" value="Peptidase_C19"/>
</dbReference>
<dbReference type="InterPro" id="IPR018200">
    <property type="entry name" value="USP_CS"/>
</dbReference>
<evidence type="ECO:0000313" key="4">
    <source>
        <dbReference type="EMBL" id="ESP03988.1"/>
    </source>
</evidence>
<dbReference type="SUPFAM" id="SSF54001">
    <property type="entry name" value="Cysteine proteinases"/>
    <property type="match status" value="1"/>
</dbReference>
<sequence>MVTDLNTQVVCAEKGGSADEPKVTCIIRNMVNNQATTRHTVTLPVCMGVSEAAAEISKITGFEPSTVSVTYERHNGDKMEELRFDVMENQPISMVCNLDAKRQDFYVLEKEGVSPKKIEPTSPDSSLGEASGYQSSTLPPSYSATCDSSLGLGSSSSTDFNSCSYSQAVMKSDTGYTGLVNQAMTCYLNSLLQTLYMTPEFRNALYRWEYDGNEEDSVKNIPYHLQRLFLQLQTSKKRSVETLDLTKSFGWDSSEVWQQHDVQELCRVMFDALEQKWKKTKQANLINQLYQGKLKDYVKCLECGYESARTDAYLDIPLVVQPFGSNKAYGSVEEAMNAFVQPETLEGSNQYFCEKCNKKCNAHKGLKFITFPYLLTMQLKRFDFDYSTMHRIKLNNRMTFPELLDINQFIDDLEEKGESNNDKHEGEAAANGPVDSSDEGIDEGIEIENSLSGTSSSSDSSSVGSDGTTNDHSNGKNILQITKKKGPYIYDLFSIMIHSGSAAGGHYYAYIKSFEDGQWYSFNDQQVTRITYDDIRKVYGGSSATRGFYSSAYASSTNAYMLMYRQRDKKRNSAFLSPEEFPSSLQEELRRQEEKEEAERKQREIDRCTCK</sequence>
<protein>
    <recommendedName>
        <fullName evidence="1">Ubiquitin carboxyl-terminal hydrolase</fullName>
        <ecNumber evidence="1">3.4.19.12</ecNumber>
    </recommendedName>
</protein>
<keyword evidence="1" id="KW-0645">Protease</keyword>
<dbReference type="PROSITE" id="PS00972">
    <property type="entry name" value="USP_1"/>
    <property type="match status" value="1"/>
</dbReference>
<dbReference type="STRING" id="225164.V4B132"/>
<name>V4B132_LOTGI</name>
<dbReference type="PANTHER" id="PTHR24006:SF702">
    <property type="entry name" value="UBIQUITIN CARBOXYL-TERMINAL HYDROLASE 47"/>
    <property type="match status" value="1"/>
</dbReference>
<feature type="domain" description="USP" evidence="3">
    <location>
        <begin position="177"/>
        <end position="567"/>
    </location>
</feature>
<evidence type="ECO:0000313" key="5">
    <source>
        <dbReference type="Proteomes" id="UP000030746"/>
    </source>
</evidence>